<dbReference type="Proteomes" id="UP000308230">
    <property type="component" value="Unassembled WGS sequence"/>
</dbReference>
<proteinExistence type="predicted"/>
<organism evidence="1 2">
    <name type="scientific">Exobacillus caeni</name>
    <dbReference type="NCBI Taxonomy" id="2574798"/>
    <lineage>
        <taxon>Bacteria</taxon>
        <taxon>Bacillati</taxon>
        <taxon>Bacillota</taxon>
        <taxon>Bacilli</taxon>
        <taxon>Bacillales</taxon>
        <taxon>Guptibacillaceae</taxon>
        <taxon>Exobacillus</taxon>
    </lineage>
</organism>
<dbReference type="Pfam" id="PF11753">
    <property type="entry name" value="DUF3310"/>
    <property type="match status" value="1"/>
</dbReference>
<evidence type="ECO:0000313" key="2">
    <source>
        <dbReference type="Proteomes" id="UP000308230"/>
    </source>
</evidence>
<protein>
    <submittedName>
        <fullName evidence="1">DUF3310 domain-containing protein</fullName>
    </submittedName>
</protein>
<accession>A0A5R9FB36</accession>
<dbReference type="OrthoDB" id="1684418at2"/>
<sequence length="97" mass="11522">MPGEHAWEIPELEDIINEPNHYHKNGIDVIGFSEMQFPKEELKGFYRINVIKYATRYDRKNGTEDLEKAVFYLRKLIELSQEEKDGEEKSYLAEKVE</sequence>
<gene>
    <name evidence="1" type="ORF">FCL54_08000</name>
</gene>
<dbReference type="EMBL" id="SWLG01000005">
    <property type="protein sequence ID" value="TLS37754.1"/>
    <property type="molecule type" value="Genomic_DNA"/>
</dbReference>
<keyword evidence="2" id="KW-1185">Reference proteome</keyword>
<evidence type="ECO:0000313" key="1">
    <source>
        <dbReference type="EMBL" id="TLS37754.1"/>
    </source>
</evidence>
<dbReference type="AlphaFoldDB" id="A0A5R9FB36"/>
<name>A0A5R9FB36_9BACL</name>
<dbReference type="InterPro" id="IPR021739">
    <property type="entry name" value="SaV-like"/>
</dbReference>
<reference evidence="1 2" key="1">
    <citation type="submission" date="2019-04" db="EMBL/GenBank/DDBJ databases">
        <title>Bacillus caeni sp. nov., a bacterium isolated from mangrove sediment.</title>
        <authorList>
            <person name="Huang H."/>
            <person name="Mo K."/>
            <person name="Hu Y."/>
        </authorList>
    </citation>
    <scope>NUCLEOTIDE SEQUENCE [LARGE SCALE GENOMIC DNA]</scope>
    <source>
        <strain evidence="1 2">HB172195</strain>
    </source>
</reference>
<comment type="caution">
    <text evidence="1">The sequence shown here is derived from an EMBL/GenBank/DDBJ whole genome shotgun (WGS) entry which is preliminary data.</text>
</comment>
<dbReference type="RefSeq" id="WP_138125139.1">
    <property type="nucleotide sequence ID" value="NZ_SWLG01000005.1"/>
</dbReference>